<keyword evidence="4" id="KW-0472">Membrane</keyword>
<keyword evidence="7" id="KW-1185">Reference proteome</keyword>
<dbReference type="Pfam" id="PF12833">
    <property type="entry name" value="HTH_18"/>
    <property type="match status" value="1"/>
</dbReference>
<evidence type="ECO:0000256" key="3">
    <source>
        <dbReference type="ARBA" id="ARBA00023163"/>
    </source>
</evidence>
<feature type="transmembrane region" description="Helical" evidence="4">
    <location>
        <begin position="186"/>
        <end position="206"/>
    </location>
</feature>
<evidence type="ECO:0000259" key="5">
    <source>
        <dbReference type="PROSITE" id="PS01124"/>
    </source>
</evidence>
<feature type="transmembrane region" description="Helical" evidence="4">
    <location>
        <begin position="91"/>
        <end position="110"/>
    </location>
</feature>
<keyword evidence="1" id="KW-0805">Transcription regulation</keyword>
<dbReference type="InterPro" id="IPR018060">
    <property type="entry name" value="HTH_AraC"/>
</dbReference>
<proteinExistence type="predicted"/>
<organism evidence="6 7">
    <name type="scientific">Aquimarina algicola</name>
    <dbReference type="NCBI Taxonomy" id="2589995"/>
    <lineage>
        <taxon>Bacteria</taxon>
        <taxon>Pseudomonadati</taxon>
        <taxon>Bacteroidota</taxon>
        <taxon>Flavobacteriia</taxon>
        <taxon>Flavobacteriales</taxon>
        <taxon>Flavobacteriaceae</taxon>
        <taxon>Aquimarina</taxon>
    </lineage>
</organism>
<dbReference type="PANTHER" id="PTHR43280">
    <property type="entry name" value="ARAC-FAMILY TRANSCRIPTIONAL REGULATOR"/>
    <property type="match status" value="1"/>
</dbReference>
<sequence length="373" mass="43638">MSIWFSIGFTVSIFSIILITRKENSLFSEKIATAILGIWTLRFVLFYVKENTDVSFFPLLYFLDQGFFFVDGPLLFLYSKSLSVNRIRCKALLHFIPAVMAFAVTIYTYFQVPKADWPRIIEQLLSQSKQNIYRVSVEESVFIYCILIHNAIYALLSLKDVKKIKKVMLSNLSTINKSGVNWLSKFVKFWMFLLLIPLTIYFFNYIYPIVNIHYLEMGLIISLVLSAIYFGTNVIEQENIRIVHQEDETKTNNLKNKLSEKQAEIFQRLLAFMEKEKPFLEVDLTLNKLANLINIKSNELSYIINKNTYGNFHDFVNQYRIESVKKELTQSNEQIIMIAYANGFNSKSTFNSVFKKKTGMTPSQYRKTYTKVR</sequence>
<dbReference type="InterPro" id="IPR020449">
    <property type="entry name" value="Tscrpt_reg_AraC-type_HTH"/>
</dbReference>
<dbReference type="InterPro" id="IPR018062">
    <property type="entry name" value="HTH_AraC-typ_CS"/>
</dbReference>
<dbReference type="OrthoDB" id="9779074at2"/>
<evidence type="ECO:0000256" key="1">
    <source>
        <dbReference type="ARBA" id="ARBA00023015"/>
    </source>
</evidence>
<dbReference type="GO" id="GO:0003700">
    <property type="term" value="F:DNA-binding transcription factor activity"/>
    <property type="evidence" value="ECO:0007669"/>
    <property type="project" value="InterPro"/>
</dbReference>
<feature type="transmembrane region" description="Helical" evidence="4">
    <location>
        <begin position="212"/>
        <end position="231"/>
    </location>
</feature>
<dbReference type="GO" id="GO:0043565">
    <property type="term" value="F:sequence-specific DNA binding"/>
    <property type="evidence" value="ECO:0007669"/>
    <property type="project" value="InterPro"/>
</dbReference>
<comment type="caution">
    <text evidence="6">The sequence shown here is derived from an EMBL/GenBank/DDBJ whole genome shotgun (WGS) entry which is preliminary data.</text>
</comment>
<dbReference type="Gene3D" id="1.10.10.60">
    <property type="entry name" value="Homeodomain-like"/>
    <property type="match status" value="2"/>
</dbReference>
<dbReference type="AlphaFoldDB" id="A0A504JEE1"/>
<name>A0A504JEE1_9FLAO</name>
<keyword evidence="4" id="KW-1133">Transmembrane helix</keyword>
<dbReference type="InterPro" id="IPR009057">
    <property type="entry name" value="Homeodomain-like_sf"/>
</dbReference>
<reference evidence="6 7" key="1">
    <citation type="submission" date="2019-06" db="EMBL/GenBank/DDBJ databases">
        <authorList>
            <person name="Meng X."/>
        </authorList>
    </citation>
    <scope>NUCLEOTIDE SEQUENCE [LARGE SCALE GENOMIC DNA]</scope>
    <source>
        <strain evidence="6 7">M625</strain>
    </source>
</reference>
<accession>A0A504JEE1</accession>
<dbReference type="PRINTS" id="PR00032">
    <property type="entry name" value="HTHARAC"/>
</dbReference>
<keyword evidence="3" id="KW-0804">Transcription</keyword>
<dbReference type="SMART" id="SM00342">
    <property type="entry name" value="HTH_ARAC"/>
    <property type="match status" value="1"/>
</dbReference>
<feature type="transmembrane region" description="Helical" evidence="4">
    <location>
        <begin position="141"/>
        <end position="158"/>
    </location>
</feature>
<feature type="domain" description="HTH araC/xylS-type" evidence="5">
    <location>
        <begin position="267"/>
        <end position="368"/>
    </location>
</feature>
<dbReference type="PROSITE" id="PS01124">
    <property type="entry name" value="HTH_ARAC_FAMILY_2"/>
    <property type="match status" value="1"/>
</dbReference>
<dbReference type="PANTHER" id="PTHR43280:SF29">
    <property type="entry name" value="ARAC-FAMILY TRANSCRIPTIONAL REGULATOR"/>
    <property type="match status" value="1"/>
</dbReference>
<protein>
    <submittedName>
        <fullName evidence="6">Helix-turn-helix transcriptional regulator</fullName>
    </submittedName>
</protein>
<keyword evidence="2" id="KW-0238">DNA-binding</keyword>
<gene>
    <name evidence="6" type="ORF">FHK87_04160</name>
</gene>
<dbReference type="EMBL" id="VFWZ01000002">
    <property type="protein sequence ID" value="TPN86805.1"/>
    <property type="molecule type" value="Genomic_DNA"/>
</dbReference>
<evidence type="ECO:0000313" key="6">
    <source>
        <dbReference type="EMBL" id="TPN86805.1"/>
    </source>
</evidence>
<dbReference type="Proteomes" id="UP000315540">
    <property type="component" value="Unassembled WGS sequence"/>
</dbReference>
<dbReference type="PROSITE" id="PS00041">
    <property type="entry name" value="HTH_ARAC_FAMILY_1"/>
    <property type="match status" value="1"/>
</dbReference>
<dbReference type="SUPFAM" id="SSF46689">
    <property type="entry name" value="Homeodomain-like"/>
    <property type="match status" value="1"/>
</dbReference>
<evidence type="ECO:0000313" key="7">
    <source>
        <dbReference type="Proteomes" id="UP000315540"/>
    </source>
</evidence>
<feature type="transmembrane region" description="Helical" evidence="4">
    <location>
        <begin position="60"/>
        <end position="79"/>
    </location>
</feature>
<evidence type="ECO:0000256" key="4">
    <source>
        <dbReference type="SAM" id="Phobius"/>
    </source>
</evidence>
<dbReference type="RefSeq" id="WP_140590217.1">
    <property type="nucleotide sequence ID" value="NZ_VFWZ01000002.1"/>
</dbReference>
<evidence type="ECO:0000256" key="2">
    <source>
        <dbReference type="ARBA" id="ARBA00023125"/>
    </source>
</evidence>
<keyword evidence="4" id="KW-0812">Transmembrane</keyword>